<dbReference type="eggNOG" id="COG1680">
    <property type="taxonomic scope" value="Bacteria"/>
</dbReference>
<dbReference type="EMBL" id="CP001643">
    <property type="protein sequence ID" value="ACU86463.1"/>
    <property type="molecule type" value="Genomic_DNA"/>
</dbReference>
<dbReference type="InterPro" id="IPR050789">
    <property type="entry name" value="Diverse_Enzym_Activities"/>
</dbReference>
<dbReference type="KEGG" id="bfa:Bfae_26910"/>
<dbReference type="InterPro" id="IPR001466">
    <property type="entry name" value="Beta-lactam-related"/>
</dbReference>
<proteinExistence type="predicted"/>
<reference evidence="2 3" key="1">
    <citation type="journal article" date="2009" name="Stand. Genomic Sci.">
        <title>Complete genome sequence of Brachybacterium faecium type strain (Schefferle 6-10).</title>
        <authorList>
            <person name="Lapidus A."/>
            <person name="Pukall R."/>
            <person name="Labuttii K."/>
            <person name="Copeland A."/>
            <person name="Del Rio T.G."/>
            <person name="Nolan M."/>
            <person name="Chen F."/>
            <person name="Lucas S."/>
            <person name="Tice H."/>
            <person name="Cheng J.F."/>
            <person name="Bruce D."/>
            <person name="Goodwin L."/>
            <person name="Pitluck S."/>
            <person name="Rohde M."/>
            <person name="Goker M."/>
            <person name="Pati A."/>
            <person name="Ivanova N."/>
            <person name="Mavrommatis K."/>
            <person name="Chen A."/>
            <person name="Palaniappan K."/>
            <person name="D'haeseleer P."/>
            <person name="Chain P."/>
            <person name="Bristow J."/>
            <person name="Eisen J.A."/>
            <person name="Markowitz V."/>
            <person name="Hugenholtz P."/>
            <person name="Kyrpides N.C."/>
            <person name="Klenk H.P."/>
        </authorList>
    </citation>
    <scope>NUCLEOTIDE SEQUENCE [LARGE SCALE GENOMIC DNA]</scope>
    <source>
        <strain evidence="3">ATCC 43885 / DSM 4810 / JCM 11609 / LMG 19847 / NBRC 14762 / NCIMB 9860 / 6-10</strain>
    </source>
</reference>
<dbReference type="STRING" id="446465.Bfae_26910"/>
<dbReference type="OrthoDB" id="3336932at2"/>
<organism evidence="2 3">
    <name type="scientific">Brachybacterium faecium (strain ATCC 43885 / DSM 4810 / JCM 11609 / LMG 19847 / NBRC 14762 / NCIMB 9860 / 6-10)</name>
    <dbReference type="NCBI Taxonomy" id="446465"/>
    <lineage>
        <taxon>Bacteria</taxon>
        <taxon>Bacillati</taxon>
        <taxon>Actinomycetota</taxon>
        <taxon>Actinomycetes</taxon>
        <taxon>Micrococcales</taxon>
        <taxon>Dermabacteraceae</taxon>
        <taxon>Brachybacterium</taxon>
    </lineage>
</organism>
<gene>
    <name evidence="2" type="ordered locus">Bfae_26910</name>
</gene>
<sequence>MVTTAGSGAMGHSEGVETETLPEIPVDVDFAHAWGVTDAERTLHTQGDAEHVWPLASVSKPLAALGTLVAVERGLVDLDEPAGPEGATVRHLLAHTAGYAFDGDEVVGGVGARRIYSNTGFEVLAAHVEESTGYDFPEWIEQTVVEALDLTDLEVTGSPAAGYRGSVRDLLVVGRELLAPTLISTELWREATSVQFPGLAGILPGYGRQKPNDWGLGVEIRGEKDPHWTGSGSSPQTFGHFGQSGSFLWVDPARGLCAAFLGEEPFGPEHVRVWPGLTDAVLERFGGAEAR</sequence>
<dbReference type="PANTHER" id="PTHR43283">
    <property type="entry name" value="BETA-LACTAMASE-RELATED"/>
    <property type="match status" value="1"/>
</dbReference>
<dbReference type="InterPro" id="IPR012338">
    <property type="entry name" value="Beta-lactam/transpept-like"/>
</dbReference>
<dbReference type="Gene3D" id="3.40.710.10">
    <property type="entry name" value="DD-peptidase/beta-lactamase superfamily"/>
    <property type="match status" value="1"/>
</dbReference>
<dbReference type="Proteomes" id="UP000001919">
    <property type="component" value="Chromosome"/>
</dbReference>
<feature type="domain" description="Beta-lactamase-related" evidence="1">
    <location>
        <begin position="30"/>
        <end position="267"/>
    </location>
</feature>
<evidence type="ECO:0000259" key="1">
    <source>
        <dbReference type="Pfam" id="PF00144"/>
    </source>
</evidence>
<dbReference type="PATRIC" id="fig|446465.5.peg.2656"/>
<dbReference type="AlphaFoldDB" id="C7MH15"/>
<dbReference type="HOGENOM" id="CLU_089324_0_0_11"/>
<evidence type="ECO:0000313" key="3">
    <source>
        <dbReference type="Proteomes" id="UP000001919"/>
    </source>
</evidence>
<evidence type="ECO:0000313" key="2">
    <source>
        <dbReference type="EMBL" id="ACU86463.1"/>
    </source>
</evidence>
<dbReference type="Pfam" id="PF00144">
    <property type="entry name" value="Beta-lactamase"/>
    <property type="match status" value="1"/>
</dbReference>
<dbReference type="PANTHER" id="PTHR43283:SF15">
    <property type="entry name" value="CONSERVED PROTEIN"/>
    <property type="match status" value="1"/>
</dbReference>
<name>C7MH15_BRAFD</name>
<keyword evidence="3" id="KW-1185">Reference proteome</keyword>
<accession>C7MH15</accession>
<dbReference type="SUPFAM" id="SSF56601">
    <property type="entry name" value="beta-lactamase/transpeptidase-like"/>
    <property type="match status" value="1"/>
</dbReference>
<protein>
    <submittedName>
        <fullName evidence="2">Penicillin-binding protein, beta-lactamase class C</fullName>
    </submittedName>
</protein>